<sequence>MTLVILPTVPATSQTARHRGPHPSTQQPRCYVDIASTIIDVRRKFVCLAGLGRAGQWVLHQDRLYDPKIDTRPQLRGCMGVTEIPLRSVTVCGIPLPDHTGLIWAGPWAEQIPNFQDIAFWQEKRDELSAKIEEVQAHRVHPRFTEDELQTLEALEQQPGHFFRVERVRRQKQLASDKVAVFNILFQLAKRGRPGQWILHCEDLYHPAIDTRSNSRQRPPEKNVVLRDEVFSGQTGQTGQTRTVESREPLELAWRGQGPAPDPDDVLFWQTCRRDLSDKLSAVEKGRVDAKFTAKELQTLSALESDTTHLFHIYAREREAKSKVPQVAETAVERDARAKLWMAKYRVVSAMERLGDSGLAGMWVLHHEEIYLTAYDTHFRDNDFNNVSYWDEKLVYLEQLAEDIARGHLTAHRFSPGELMRITLLERTIEYNRAAWPPALWLSRCRLIQYL</sequence>
<dbReference type="Proteomes" id="UP001642405">
    <property type="component" value="Unassembled WGS sequence"/>
</dbReference>
<evidence type="ECO:0000313" key="2">
    <source>
        <dbReference type="Proteomes" id="UP001642405"/>
    </source>
</evidence>
<evidence type="ECO:0000313" key="1">
    <source>
        <dbReference type="EMBL" id="CAK7229991.1"/>
    </source>
</evidence>
<organism evidence="1 2">
    <name type="scientific">Sporothrix curviconia</name>
    <dbReference type="NCBI Taxonomy" id="1260050"/>
    <lineage>
        <taxon>Eukaryota</taxon>
        <taxon>Fungi</taxon>
        <taxon>Dikarya</taxon>
        <taxon>Ascomycota</taxon>
        <taxon>Pezizomycotina</taxon>
        <taxon>Sordariomycetes</taxon>
        <taxon>Sordariomycetidae</taxon>
        <taxon>Ophiostomatales</taxon>
        <taxon>Ophiostomataceae</taxon>
        <taxon>Sporothrix</taxon>
    </lineage>
</organism>
<reference evidence="1 2" key="1">
    <citation type="submission" date="2024-01" db="EMBL/GenBank/DDBJ databases">
        <authorList>
            <person name="Allen C."/>
            <person name="Tagirdzhanova G."/>
        </authorList>
    </citation>
    <scope>NUCLEOTIDE SEQUENCE [LARGE SCALE GENOMIC DNA]</scope>
</reference>
<accession>A0ABP0CDK8</accession>
<name>A0ABP0CDK8_9PEZI</name>
<gene>
    <name evidence="1" type="ORF">SCUCBS95973_007422</name>
</gene>
<comment type="caution">
    <text evidence="1">The sequence shown here is derived from an EMBL/GenBank/DDBJ whole genome shotgun (WGS) entry which is preliminary data.</text>
</comment>
<protein>
    <submittedName>
        <fullName evidence="1">Uncharacterized protein</fullName>
    </submittedName>
</protein>
<dbReference type="EMBL" id="CAWUHB010000051">
    <property type="protein sequence ID" value="CAK7229991.1"/>
    <property type="molecule type" value="Genomic_DNA"/>
</dbReference>
<keyword evidence="2" id="KW-1185">Reference proteome</keyword>
<proteinExistence type="predicted"/>